<accession>A0ABX8RG98</accession>
<name>A0ABX8RG98_NOCIO</name>
<dbReference type="EMBL" id="CP078145">
    <property type="protein sequence ID" value="QXN88356.1"/>
    <property type="molecule type" value="Genomic_DNA"/>
</dbReference>
<protein>
    <submittedName>
        <fullName evidence="2">FAD-dependent oxidoreductase</fullName>
    </submittedName>
</protein>
<proteinExistence type="predicted"/>
<dbReference type="Pfam" id="PF01593">
    <property type="entry name" value="Amino_oxidase"/>
    <property type="match status" value="1"/>
</dbReference>
<evidence type="ECO:0000259" key="1">
    <source>
        <dbReference type="Pfam" id="PF01593"/>
    </source>
</evidence>
<gene>
    <name evidence="2" type="ORF">KV110_22405</name>
</gene>
<dbReference type="InterPro" id="IPR002937">
    <property type="entry name" value="Amino_oxidase"/>
</dbReference>
<dbReference type="PANTHER" id="PTHR42923">
    <property type="entry name" value="PROTOPORPHYRINOGEN OXIDASE"/>
    <property type="match status" value="1"/>
</dbReference>
<dbReference type="InterPro" id="IPR050464">
    <property type="entry name" value="Zeta_carotene_desat/Oxidored"/>
</dbReference>
<organism evidence="2 3">
    <name type="scientific">Nocardia iowensis</name>
    <dbReference type="NCBI Taxonomy" id="204891"/>
    <lineage>
        <taxon>Bacteria</taxon>
        <taxon>Bacillati</taxon>
        <taxon>Actinomycetota</taxon>
        <taxon>Actinomycetes</taxon>
        <taxon>Mycobacteriales</taxon>
        <taxon>Nocardiaceae</taxon>
        <taxon>Nocardia</taxon>
    </lineage>
</organism>
<dbReference type="RefSeq" id="WP_218469239.1">
    <property type="nucleotide sequence ID" value="NZ_BAABJN010000008.1"/>
</dbReference>
<dbReference type="Proteomes" id="UP000694257">
    <property type="component" value="Chromosome"/>
</dbReference>
<sequence>MDTATSKPPRHVAVVGSGIAGMAAAFRLHTAGHEVDLIERSSVLGGRFGIDRLGDRPVMMGGKNLGRTYTAMRALLAELGAIGYEPFGINTSRVVDGRLVTFDSSNGPLEKLNWLRKLGPPSDLAKLLYLLSRVRRNAENKFLGSATFTDIAAASDDRPLSAHFGPRIAHNMFRALTVRLNGAEPDEVYLGTFGTNLGMFLDTYDQLTDGVEPAITALTERVAAQTDTRVERLLLDDGHIAGVGVVRNGGPLRERQYDGVVLATPAHAAADIVKSDLPALSSLLMDVRYFPSTVVLVEYEQPVFHQGVRAIVLDDGPCSNAGVYGINDLNIVRYTFSGRAARPTPSPDVLETWLNEAEQRVTSLLGTGPVRRVRKVERIWDAAYCAYLPYHGEFLSKVRAEVEAVPGLALAGDYLRGAQLEACCRSGMEAARRFG</sequence>
<reference evidence="2 3" key="1">
    <citation type="submission" date="2021-07" db="EMBL/GenBank/DDBJ databases">
        <title>Whole Genome Sequence of Nocardia Iowensis.</title>
        <authorList>
            <person name="Lamm A."/>
            <person name="Collins-Fairclough A.M."/>
            <person name="Bunk B."/>
            <person name="Sproer C."/>
        </authorList>
    </citation>
    <scope>NUCLEOTIDE SEQUENCE [LARGE SCALE GENOMIC DNA]</scope>
    <source>
        <strain evidence="2 3">NRRL 5646</strain>
    </source>
</reference>
<feature type="domain" description="Amine oxidase" evidence="1">
    <location>
        <begin position="19"/>
        <end position="433"/>
    </location>
</feature>
<evidence type="ECO:0000313" key="3">
    <source>
        <dbReference type="Proteomes" id="UP000694257"/>
    </source>
</evidence>
<evidence type="ECO:0000313" key="2">
    <source>
        <dbReference type="EMBL" id="QXN88356.1"/>
    </source>
</evidence>
<keyword evidence="3" id="KW-1185">Reference proteome</keyword>